<proteinExistence type="predicted"/>
<reference evidence="1" key="1">
    <citation type="submission" date="2022-06" db="EMBL/GenBank/DDBJ databases">
        <title>Novel species in genus nocardia.</title>
        <authorList>
            <person name="Li F."/>
        </authorList>
    </citation>
    <scope>NUCLEOTIDE SEQUENCE</scope>
    <source>
        <strain evidence="1">CDC141</strain>
    </source>
</reference>
<accession>A0A9X2EA03</accession>
<dbReference type="AlphaFoldDB" id="A0A9X2EA03"/>
<dbReference type="RefSeq" id="WP_251915769.1">
    <property type="nucleotide sequence ID" value="NZ_JAMRXG010000013.1"/>
</dbReference>
<protein>
    <submittedName>
        <fullName evidence="1">Uncharacterized protein</fullName>
    </submittedName>
</protein>
<gene>
    <name evidence="1" type="ORF">NDR86_26580</name>
</gene>
<evidence type="ECO:0000313" key="1">
    <source>
        <dbReference type="EMBL" id="MCM6777059.1"/>
    </source>
</evidence>
<evidence type="ECO:0000313" key="2">
    <source>
        <dbReference type="Proteomes" id="UP001139157"/>
    </source>
</evidence>
<name>A0A9X2EA03_9NOCA</name>
<comment type="caution">
    <text evidence="1">The sequence shown here is derived from an EMBL/GenBank/DDBJ whole genome shotgun (WGS) entry which is preliminary data.</text>
</comment>
<organism evidence="1 2">
    <name type="scientific">Nocardia pulmonis</name>
    <dbReference type="NCBI Taxonomy" id="2951408"/>
    <lineage>
        <taxon>Bacteria</taxon>
        <taxon>Bacillati</taxon>
        <taxon>Actinomycetota</taxon>
        <taxon>Actinomycetes</taxon>
        <taxon>Mycobacteriales</taxon>
        <taxon>Nocardiaceae</taxon>
        <taxon>Nocardia</taxon>
    </lineage>
</organism>
<sequence>MSCEPGAGTGTHAFIRCRDLGGVPHTRIGAPIGPEGGASRAVCAVDETGPA</sequence>
<keyword evidence="2" id="KW-1185">Reference proteome</keyword>
<dbReference type="EMBL" id="JAMRXG010000013">
    <property type="protein sequence ID" value="MCM6777059.1"/>
    <property type="molecule type" value="Genomic_DNA"/>
</dbReference>
<dbReference type="Proteomes" id="UP001139157">
    <property type="component" value="Unassembled WGS sequence"/>
</dbReference>